<evidence type="ECO:0000256" key="2">
    <source>
        <dbReference type="ARBA" id="ARBA00009415"/>
    </source>
</evidence>
<evidence type="ECO:0000256" key="5">
    <source>
        <dbReference type="SAM" id="Coils"/>
    </source>
</evidence>
<comment type="caution">
    <text evidence="6">The sequence shown here is derived from an EMBL/GenBank/DDBJ whole genome shotgun (WGS) entry which is preliminary data.</text>
</comment>
<keyword evidence="7" id="KW-1185">Reference proteome</keyword>
<dbReference type="InterPro" id="IPR019530">
    <property type="entry name" value="Intra-flagellar_transport_57"/>
</dbReference>
<comment type="subcellular location">
    <subcellularLocation>
        <location evidence="1">Cell projection</location>
        <location evidence="1">Cilium</location>
    </subcellularLocation>
</comment>
<dbReference type="EMBL" id="JADGJW010000018">
    <property type="protein sequence ID" value="KAJ3227347.1"/>
    <property type="molecule type" value="Genomic_DNA"/>
</dbReference>
<dbReference type="GO" id="GO:1905515">
    <property type="term" value="P:non-motile cilium assembly"/>
    <property type="evidence" value="ECO:0007669"/>
    <property type="project" value="TreeGrafter"/>
</dbReference>
<dbReference type="Pfam" id="PF10498">
    <property type="entry name" value="IFT57"/>
    <property type="match status" value="1"/>
</dbReference>
<feature type="coiled-coil region" evidence="5">
    <location>
        <begin position="203"/>
        <end position="251"/>
    </location>
</feature>
<protein>
    <submittedName>
        <fullName evidence="6">Intraflagellar transport protein 57</fullName>
    </submittedName>
</protein>
<dbReference type="GO" id="GO:0042073">
    <property type="term" value="P:intraciliary transport"/>
    <property type="evidence" value="ECO:0007669"/>
    <property type="project" value="TreeGrafter"/>
</dbReference>
<organism evidence="6 7">
    <name type="scientific">Clydaea vesicula</name>
    <dbReference type="NCBI Taxonomy" id="447962"/>
    <lineage>
        <taxon>Eukaryota</taxon>
        <taxon>Fungi</taxon>
        <taxon>Fungi incertae sedis</taxon>
        <taxon>Chytridiomycota</taxon>
        <taxon>Chytridiomycota incertae sedis</taxon>
        <taxon>Chytridiomycetes</taxon>
        <taxon>Lobulomycetales</taxon>
        <taxon>Lobulomycetaceae</taxon>
        <taxon>Clydaea</taxon>
    </lineage>
</organism>
<evidence type="ECO:0000313" key="6">
    <source>
        <dbReference type="EMBL" id="KAJ3227347.1"/>
    </source>
</evidence>
<dbReference type="GO" id="GO:0030992">
    <property type="term" value="C:intraciliary transport particle B"/>
    <property type="evidence" value="ECO:0007669"/>
    <property type="project" value="TreeGrafter"/>
</dbReference>
<gene>
    <name evidence="6" type="primary">IFT57</name>
    <name evidence="6" type="ORF">HK099_002413</name>
</gene>
<keyword evidence="4" id="KW-0966">Cell projection</keyword>
<dbReference type="AlphaFoldDB" id="A0AAD5UB69"/>
<name>A0AAD5UB69_9FUNG</name>
<dbReference type="PANTHER" id="PTHR16011">
    <property type="entry name" value="IFT57/HIPPI"/>
    <property type="match status" value="1"/>
</dbReference>
<proteinExistence type="inferred from homology"/>
<keyword evidence="3" id="KW-0969">Cilium</keyword>
<dbReference type="GO" id="GO:0005794">
    <property type="term" value="C:Golgi apparatus"/>
    <property type="evidence" value="ECO:0007669"/>
    <property type="project" value="TreeGrafter"/>
</dbReference>
<accession>A0AAD5UB69</accession>
<dbReference type="GO" id="GO:0005929">
    <property type="term" value="C:cilium"/>
    <property type="evidence" value="ECO:0007669"/>
    <property type="project" value="UniProtKB-SubCell"/>
</dbReference>
<comment type="similarity">
    <text evidence="2">Belongs to the IFT57 family.</text>
</comment>
<dbReference type="GO" id="GO:0005815">
    <property type="term" value="C:microtubule organizing center"/>
    <property type="evidence" value="ECO:0007669"/>
    <property type="project" value="TreeGrafter"/>
</dbReference>
<evidence type="ECO:0000256" key="1">
    <source>
        <dbReference type="ARBA" id="ARBA00004138"/>
    </source>
</evidence>
<keyword evidence="5" id="KW-0175">Coiled coil</keyword>
<reference evidence="6" key="1">
    <citation type="submission" date="2020-05" db="EMBL/GenBank/DDBJ databases">
        <title>Phylogenomic resolution of chytrid fungi.</title>
        <authorList>
            <person name="Stajich J.E."/>
            <person name="Amses K."/>
            <person name="Simmons R."/>
            <person name="Seto K."/>
            <person name="Myers J."/>
            <person name="Bonds A."/>
            <person name="Quandt C.A."/>
            <person name="Barry K."/>
            <person name="Liu P."/>
            <person name="Grigoriev I."/>
            <person name="Longcore J.E."/>
            <person name="James T.Y."/>
        </authorList>
    </citation>
    <scope>NUCLEOTIDE SEQUENCE</scope>
    <source>
        <strain evidence="6">JEL0476</strain>
    </source>
</reference>
<dbReference type="PANTHER" id="PTHR16011:SF0">
    <property type="entry name" value="INTRAFLAGELLAR TRANSPORT PROTEIN 57 HOMOLOG"/>
    <property type="match status" value="1"/>
</dbReference>
<evidence type="ECO:0000313" key="7">
    <source>
        <dbReference type="Proteomes" id="UP001211065"/>
    </source>
</evidence>
<dbReference type="Proteomes" id="UP001211065">
    <property type="component" value="Unassembled WGS sequence"/>
</dbReference>
<evidence type="ECO:0000256" key="4">
    <source>
        <dbReference type="ARBA" id="ARBA00023273"/>
    </source>
</evidence>
<sequence length="286" mass="33036">MYFSLAIADFEVDAFIKNEKFMVKICGGDLDKPQQFDDPNATVSNILAAAKSLQINFDNGPNKIKQGNGEFVVQLLTMLSERALQIKKFVFQKPSHKTEDFAEEAEVDHEAEVTTENVEEHLFLNQEDDDEDMYVAEIKKKNEERPLTSIMPSVDSSDWKLEVERVSPLLKVQIQNDNKDWRIHLEQISFHYSKISNLFVSTSENLKLLHKEVEKTLEKINSREKYINSQFETQTEEFRVLQEQLSMLKQKHSVSNSNVTDLTTELSRISEELDSVKVSYIAHNKS</sequence>
<evidence type="ECO:0000256" key="3">
    <source>
        <dbReference type="ARBA" id="ARBA00023069"/>
    </source>
</evidence>